<reference evidence="7" key="1">
    <citation type="submission" date="2016-04" db="EMBL/GenBank/DDBJ databases">
        <title>Cephalotus genome sequencing.</title>
        <authorList>
            <person name="Fukushima K."/>
            <person name="Hasebe M."/>
            <person name="Fang X."/>
        </authorList>
    </citation>
    <scope>NUCLEOTIDE SEQUENCE [LARGE SCALE GENOMIC DNA]</scope>
    <source>
        <strain evidence="7">cv. St1</strain>
    </source>
</reference>
<dbReference type="PIRSF" id="PIRSF000097">
    <property type="entry name" value="AKR"/>
    <property type="match status" value="1"/>
</dbReference>
<feature type="domain" description="NADP-dependent oxidoreductase" evidence="5">
    <location>
        <begin position="30"/>
        <end position="289"/>
    </location>
</feature>
<dbReference type="InterPro" id="IPR044497">
    <property type="entry name" value="AKR4A/B"/>
</dbReference>
<name>A0A1Q3BZP1_CEPFO</name>
<dbReference type="PROSITE" id="PS00062">
    <property type="entry name" value="ALDOKETO_REDUCTASE_2"/>
    <property type="match status" value="1"/>
</dbReference>
<dbReference type="GO" id="GO:0044550">
    <property type="term" value="P:secondary metabolite biosynthetic process"/>
    <property type="evidence" value="ECO:0007669"/>
    <property type="project" value="UniProtKB-ARBA"/>
</dbReference>
<feature type="site" description="Lowers pKa of active site Tyr" evidence="4">
    <location>
        <position position="86"/>
    </location>
</feature>
<dbReference type="InterPro" id="IPR020471">
    <property type="entry name" value="AKR"/>
</dbReference>
<evidence type="ECO:0000313" key="6">
    <source>
        <dbReference type="EMBL" id="GAV73494.1"/>
    </source>
</evidence>
<dbReference type="STRING" id="3775.A0A1Q3BZP1"/>
<feature type="binding site" evidence="3">
    <location>
        <position position="119"/>
    </location>
    <ligand>
        <name>substrate</name>
    </ligand>
</feature>
<evidence type="ECO:0000256" key="1">
    <source>
        <dbReference type="ARBA" id="ARBA00023002"/>
    </source>
</evidence>
<dbReference type="CDD" id="cd19124">
    <property type="entry name" value="AKR_AKR4A_4B"/>
    <property type="match status" value="1"/>
</dbReference>
<organism evidence="6 7">
    <name type="scientific">Cephalotus follicularis</name>
    <name type="common">Albany pitcher plant</name>
    <dbReference type="NCBI Taxonomy" id="3775"/>
    <lineage>
        <taxon>Eukaryota</taxon>
        <taxon>Viridiplantae</taxon>
        <taxon>Streptophyta</taxon>
        <taxon>Embryophyta</taxon>
        <taxon>Tracheophyta</taxon>
        <taxon>Spermatophyta</taxon>
        <taxon>Magnoliopsida</taxon>
        <taxon>eudicotyledons</taxon>
        <taxon>Gunneridae</taxon>
        <taxon>Pentapetalae</taxon>
        <taxon>rosids</taxon>
        <taxon>fabids</taxon>
        <taxon>Oxalidales</taxon>
        <taxon>Cephalotaceae</taxon>
        <taxon>Cephalotus</taxon>
    </lineage>
</organism>
<dbReference type="EMBL" id="BDDD01001114">
    <property type="protein sequence ID" value="GAV73494.1"/>
    <property type="molecule type" value="Genomic_DNA"/>
</dbReference>
<keyword evidence="1" id="KW-0560">Oxidoreductase</keyword>
<dbReference type="PANTHER" id="PTHR11732">
    <property type="entry name" value="ALDO/KETO REDUCTASE"/>
    <property type="match status" value="1"/>
</dbReference>
<dbReference type="OrthoDB" id="416253at2759"/>
<proteinExistence type="predicted"/>
<dbReference type="Proteomes" id="UP000187406">
    <property type="component" value="Unassembled WGS sequence"/>
</dbReference>
<evidence type="ECO:0000256" key="3">
    <source>
        <dbReference type="PIRSR" id="PIRSR000097-2"/>
    </source>
</evidence>
<keyword evidence="7" id="KW-1185">Reference proteome</keyword>
<dbReference type="PROSITE" id="PS00798">
    <property type="entry name" value="ALDOKETO_REDUCTASE_1"/>
    <property type="match status" value="1"/>
</dbReference>
<dbReference type="InterPro" id="IPR036812">
    <property type="entry name" value="NAD(P)_OxRdtase_dom_sf"/>
</dbReference>
<dbReference type="Pfam" id="PF00248">
    <property type="entry name" value="Aldo_ket_red"/>
    <property type="match status" value="1"/>
</dbReference>
<feature type="active site" description="Proton donor" evidence="2">
    <location>
        <position position="56"/>
    </location>
</feature>
<dbReference type="PRINTS" id="PR00069">
    <property type="entry name" value="ALDKETRDTASE"/>
</dbReference>
<dbReference type="SUPFAM" id="SSF51430">
    <property type="entry name" value="NAD(P)-linked oxidoreductase"/>
    <property type="match status" value="1"/>
</dbReference>
<dbReference type="Gene3D" id="3.20.20.100">
    <property type="entry name" value="NADP-dependent oxidoreductase domain"/>
    <property type="match status" value="1"/>
</dbReference>
<dbReference type="InterPro" id="IPR023210">
    <property type="entry name" value="NADP_OxRdtase_dom"/>
</dbReference>
<dbReference type="FunFam" id="3.20.20.100:FF:000014">
    <property type="entry name" value="NAD(P)-linked oxidoreductase superfamily protein"/>
    <property type="match status" value="1"/>
</dbReference>
<sequence>MGSIPKIPLGSMGKSIPVVSYGTGDYPFGANPQFTKESILHAIEVGYRHFDTSSVYQSEQPLGEAISEAINLGLIESRAQLFITSKLWCCDTHHDRVLPALHKSLQTLNLTYIDLYLIHWPLSMKSPEYEFPPINKDFLPMDFKSVWEAMEECQTLGLTKCIGVSNFSIKKLETLLATAKIPPVANQVEMNPGWQQKKLRDFCEQKGILIIAYSTLGSTGAFWGSNRVMESELLKKIAKAKGKSVAQICLRWAYEQGVIVITKSRNKERMKENISIFDWKLSPEECLKISDEIPQQRVLRGLEFVSEEGPFKSLEELWDGDI</sequence>
<comment type="caution">
    <text evidence="6">The sequence shown here is derived from an EMBL/GenBank/DDBJ whole genome shotgun (WGS) entry which is preliminary data.</text>
</comment>
<evidence type="ECO:0000256" key="2">
    <source>
        <dbReference type="PIRSR" id="PIRSR000097-1"/>
    </source>
</evidence>
<protein>
    <submittedName>
        <fullName evidence="6">Aldo_ket_red domain-containing protein</fullName>
    </submittedName>
</protein>
<evidence type="ECO:0000256" key="4">
    <source>
        <dbReference type="PIRSR" id="PIRSR000097-3"/>
    </source>
</evidence>
<evidence type="ECO:0000313" key="7">
    <source>
        <dbReference type="Proteomes" id="UP000187406"/>
    </source>
</evidence>
<dbReference type="GO" id="GO:0016616">
    <property type="term" value="F:oxidoreductase activity, acting on the CH-OH group of donors, NAD or NADP as acceptor"/>
    <property type="evidence" value="ECO:0007669"/>
    <property type="project" value="InterPro"/>
</dbReference>
<dbReference type="InterPro" id="IPR018170">
    <property type="entry name" value="Aldo/ket_reductase_CS"/>
</dbReference>
<dbReference type="InParanoid" id="A0A1Q3BZP1"/>
<dbReference type="AlphaFoldDB" id="A0A1Q3BZP1"/>
<evidence type="ECO:0000259" key="5">
    <source>
        <dbReference type="Pfam" id="PF00248"/>
    </source>
</evidence>
<gene>
    <name evidence="6" type="ORF">CFOL_v3_16979</name>
</gene>
<accession>A0A1Q3BZP1</accession>